<keyword evidence="3" id="KW-1003">Cell membrane</keyword>
<evidence type="ECO:0000256" key="2">
    <source>
        <dbReference type="ARBA" id="ARBA00022448"/>
    </source>
</evidence>
<evidence type="ECO:0000256" key="1">
    <source>
        <dbReference type="ARBA" id="ARBA00004651"/>
    </source>
</evidence>
<dbReference type="VEuPathDB" id="FungiDB:BO97DRAFT_351456"/>
<dbReference type="InterPro" id="IPR011701">
    <property type="entry name" value="MFS"/>
</dbReference>
<feature type="transmembrane region" description="Helical" evidence="8">
    <location>
        <begin position="91"/>
        <end position="111"/>
    </location>
</feature>
<dbReference type="GO" id="GO:0022857">
    <property type="term" value="F:transmembrane transporter activity"/>
    <property type="evidence" value="ECO:0007669"/>
    <property type="project" value="InterPro"/>
</dbReference>
<feature type="transmembrane region" description="Helical" evidence="8">
    <location>
        <begin position="459"/>
        <end position="479"/>
    </location>
</feature>
<keyword evidence="4 8" id="KW-0812">Transmembrane</keyword>
<dbReference type="Proteomes" id="UP000248961">
    <property type="component" value="Unassembled WGS sequence"/>
</dbReference>
<dbReference type="STRING" id="1450537.A0A395HPM6"/>
<protein>
    <submittedName>
        <fullName evidence="10">MFS general substrate transporter</fullName>
    </submittedName>
</protein>
<dbReference type="AlphaFoldDB" id="A0A395HPM6"/>
<dbReference type="Pfam" id="PF07690">
    <property type="entry name" value="MFS_1"/>
    <property type="match status" value="1"/>
</dbReference>
<feature type="domain" description="Major facilitator superfamily (MFS) profile" evidence="9">
    <location>
        <begin position="57"/>
        <end position="518"/>
    </location>
</feature>
<feature type="transmembrane region" description="Helical" evidence="8">
    <location>
        <begin position="424"/>
        <end position="447"/>
    </location>
</feature>
<evidence type="ECO:0000259" key="9">
    <source>
        <dbReference type="PROSITE" id="PS50850"/>
    </source>
</evidence>
<dbReference type="SUPFAM" id="SSF103473">
    <property type="entry name" value="MFS general substrate transporter"/>
    <property type="match status" value="1"/>
</dbReference>
<dbReference type="InterPro" id="IPR036259">
    <property type="entry name" value="MFS_trans_sf"/>
</dbReference>
<dbReference type="PROSITE" id="PS50850">
    <property type="entry name" value="MFS"/>
    <property type="match status" value="1"/>
</dbReference>
<evidence type="ECO:0000256" key="5">
    <source>
        <dbReference type="ARBA" id="ARBA00022989"/>
    </source>
</evidence>
<sequence length="518" mass="55872">MLQRWILMLTQPGPVEPEMLAHHYPGAGTADEPYRIDFLKHDPHDPMQFPPWLRWMLCCICGGATFSVAFISSSYASGVTQIAKDLGSSEGIATLGLSLFLVGFIVGPLFWAPASEWLGRRPIFVLSLGGHVALNVCLCFCPNLAAVLPLRLLSGAFGASSLTNAGAVIADTFPPQVRGLAITVYALVPLFAPILGPLVGSFVAEAWGWRALMELNALLSASAWIALLIALPETYAPVLLRLRAQHIGELTGKVCVSSMAVQPSDEPGVRLRDVLSRPIRLAVHQPILLLLAGYQAIVFGTLYMAFAAFPIVHSAGRGWSPGMSGLSILGLVGSRCSVLFQLWDHHRYARLIERLAPQHPSPEARLPGCCLGSVSLTIGLFWLAGTSSPHFHWLWSITAGIPFGFGVVLITIGSTSYLVDAYTVFAASALTVCICARAACGAFSPLLIRQAFSILSVRWALSIPATLALVCAPFPFVLYHCGPQMRSQSGLARPLKSISFQDRDQNSWPDWTPLLPQV</sequence>
<name>A0A395HPM6_ASPHC</name>
<comment type="similarity">
    <text evidence="7">Belongs to the major facilitator superfamily. DHA1 family. Polyamines/proton antiporter (TC 2.A.1.2.16) subfamily.</text>
</comment>
<feature type="transmembrane region" description="Helical" evidence="8">
    <location>
        <begin position="391"/>
        <end position="412"/>
    </location>
</feature>
<dbReference type="RefSeq" id="XP_025548730.1">
    <property type="nucleotide sequence ID" value="XM_025691981.1"/>
</dbReference>
<dbReference type="GeneID" id="37196270"/>
<gene>
    <name evidence="10" type="ORF">BO97DRAFT_351456</name>
</gene>
<dbReference type="InterPro" id="IPR020846">
    <property type="entry name" value="MFS_dom"/>
</dbReference>
<organism evidence="10 11">
    <name type="scientific">Aspergillus homomorphus (strain CBS 101889)</name>
    <dbReference type="NCBI Taxonomy" id="1450537"/>
    <lineage>
        <taxon>Eukaryota</taxon>
        <taxon>Fungi</taxon>
        <taxon>Dikarya</taxon>
        <taxon>Ascomycota</taxon>
        <taxon>Pezizomycotina</taxon>
        <taxon>Eurotiomycetes</taxon>
        <taxon>Eurotiomycetidae</taxon>
        <taxon>Eurotiales</taxon>
        <taxon>Aspergillaceae</taxon>
        <taxon>Aspergillus</taxon>
        <taxon>Aspergillus subgen. Circumdati</taxon>
    </lineage>
</organism>
<comment type="subcellular location">
    <subcellularLocation>
        <location evidence="1">Cell membrane</location>
        <topology evidence="1">Multi-pass membrane protein</topology>
    </subcellularLocation>
</comment>
<dbReference type="Gene3D" id="1.20.1250.20">
    <property type="entry name" value="MFS general substrate transporter like domains"/>
    <property type="match status" value="1"/>
</dbReference>
<evidence type="ECO:0000313" key="10">
    <source>
        <dbReference type="EMBL" id="RAL09576.1"/>
    </source>
</evidence>
<keyword evidence="5 8" id="KW-1133">Transmembrane helix</keyword>
<evidence type="ECO:0000256" key="4">
    <source>
        <dbReference type="ARBA" id="ARBA00022692"/>
    </source>
</evidence>
<evidence type="ECO:0000256" key="6">
    <source>
        <dbReference type="ARBA" id="ARBA00023136"/>
    </source>
</evidence>
<evidence type="ECO:0000313" key="11">
    <source>
        <dbReference type="Proteomes" id="UP000248961"/>
    </source>
</evidence>
<feature type="transmembrane region" description="Helical" evidence="8">
    <location>
        <begin position="324"/>
        <end position="343"/>
    </location>
</feature>
<feature type="transmembrane region" description="Helical" evidence="8">
    <location>
        <begin position="364"/>
        <end position="385"/>
    </location>
</feature>
<dbReference type="OrthoDB" id="446368at2759"/>
<keyword evidence="2" id="KW-0813">Transport</keyword>
<evidence type="ECO:0000256" key="7">
    <source>
        <dbReference type="ARBA" id="ARBA00038459"/>
    </source>
</evidence>
<dbReference type="PANTHER" id="PTHR23502:SF186">
    <property type="entry name" value="MAJOR FACILITATOR SUPERFAMILY (MFS) PROFILE DOMAIN-CONTAINING PROTEIN"/>
    <property type="match status" value="1"/>
</dbReference>
<feature type="transmembrane region" description="Helical" evidence="8">
    <location>
        <begin position="52"/>
        <end position="71"/>
    </location>
</feature>
<keyword evidence="11" id="KW-1185">Reference proteome</keyword>
<proteinExistence type="inferred from homology"/>
<evidence type="ECO:0000256" key="3">
    <source>
        <dbReference type="ARBA" id="ARBA00022475"/>
    </source>
</evidence>
<dbReference type="EMBL" id="KZ824302">
    <property type="protein sequence ID" value="RAL09576.1"/>
    <property type="molecule type" value="Genomic_DNA"/>
</dbReference>
<feature type="transmembrane region" description="Helical" evidence="8">
    <location>
        <begin position="123"/>
        <end position="146"/>
    </location>
</feature>
<feature type="transmembrane region" description="Helical" evidence="8">
    <location>
        <begin position="287"/>
        <end position="312"/>
    </location>
</feature>
<dbReference type="GO" id="GO:0005886">
    <property type="term" value="C:plasma membrane"/>
    <property type="evidence" value="ECO:0007669"/>
    <property type="project" value="UniProtKB-SubCell"/>
</dbReference>
<feature type="transmembrane region" description="Helical" evidence="8">
    <location>
        <begin position="182"/>
        <end position="203"/>
    </location>
</feature>
<reference evidence="10 11" key="1">
    <citation type="submission" date="2018-02" db="EMBL/GenBank/DDBJ databases">
        <title>The genomes of Aspergillus section Nigri reveals drivers in fungal speciation.</title>
        <authorList>
            <consortium name="DOE Joint Genome Institute"/>
            <person name="Vesth T.C."/>
            <person name="Nybo J."/>
            <person name="Theobald S."/>
            <person name="Brandl J."/>
            <person name="Frisvad J.C."/>
            <person name="Nielsen K.F."/>
            <person name="Lyhne E.K."/>
            <person name="Kogle M.E."/>
            <person name="Kuo A."/>
            <person name="Riley R."/>
            <person name="Clum A."/>
            <person name="Nolan M."/>
            <person name="Lipzen A."/>
            <person name="Salamov A."/>
            <person name="Henrissat B."/>
            <person name="Wiebenga A."/>
            <person name="De vries R.P."/>
            <person name="Grigoriev I.V."/>
            <person name="Mortensen U.H."/>
            <person name="Andersen M.R."/>
            <person name="Baker S.E."/>
        </authorList>
    </citation>
    <scope>NUCLEOTIDE SEQUENCE [LARGE SCALE GENOMIC DNA]</scope>
    <source>
        <strain evidence="10 11">CBS 101889</strain>
    </source>
</reference>
<accession>A0A395HPM6</accession>
<keyword evidence="6 8" id="KW-0472">Membrane</keyword>
<dbReference type="PANTHER" id="PTHR23502">
    <property type="entry name" value="MAJOR FACILITATOR SUPERFAMILY"/>
    <property type="match status" value="1"/>
</dbReference>
<evidence type="ECO:0000256" key="8">
    <source>
        <dbReference type="SAM" id="Phobius"/>
    </source>
</evidence>